<evidence type="ECO:0000256" key="6">
    <source>
        <dbReference type="RuleBase" id="RU003767"/>
    </source>
</evidence>
<evidence type="ECO:0000256" key="3">
    <source>
        <dbReference type="ARBA" id="ARBA00010691"/>
    </source>
</evidence>
<keyword evidence="4 6" id="KW-0158">Chromosome</keyword>
<dbReference type="InterPro" id="IPR002119">
    <property type="entry name" value="Histone_H2A"/>
</dbReference>
<accession>A0A1R2BBN9</accession>
<comment type="similarity">
    <text evidence="3 6">Belongs to the histone H2A family.</text>
</comment>
<organism evidence="9 10">
    <name type="scientific">Stentor coeruleus</name>
    <dbReference type="NCBI Taxonomy" id="5963"/>
    <lineage>
        <taxon>Eukaryota</taxon>
        <taxon>Sar</taxon>
        <taxon>Alveolata</taxon>
        <taxon>Ciliophora</taxon>
        <taxon>Postciliodesmatophora</taxon>
        <taxon>Heterotrichea</taxon>
        <taxon>Heterotrichida</taxon>
        <taxon>Stentoridae</taxon>
        <taxon>Stentor</taxon>
    </lineage>
</organism>
<evidence type="ECO:0000256" key="5">
    <source>
        <dbReference type="ARBA" id="ARBA00023242"/>
    </source>
</evidence>
<dbReference type="GO" id="GO:0000786">
    <property type="term" value="C:nucleosome"/>
    <property type="evidence" value="ECO:0007669"/>
    <property type="project" value="UniProtKB-KW"/>
</dbReference>
<dbReference type="GO" id="GO:0005634">
    <property type="term" value="C:nucleus"/>
    <property type="evidence" value="ECO:0007669"/>
    <property type="project" value="UniProtKB-SubCell"/>
</dbReference>
<comment type="subcellular location">
    <subcellularLocation>
        <location evidence="2">Chromosome</location>
    </subcellularLocation>
    <subcellularLocation>
        <location evidence="1 6">Nucleus</location>
    </subcellularLocation>
</comment>
<dbReference type="SUPFAM" id="SSF47113">
    <property type="entry name" value="Histone-fold"/>
    <property type="match status" value="1"/>
</dbReference>
<evidence type="ECO:0000256" key="2">
    <source>
        <dbReference type="ARBA" id="ARBA00004286"/>
    </source>
</evidence>
<dbReference type="SMART" id="SM00414">
    <property type="entry name" value="H2A"/>
    <property type="match status" value="1"/>
</dbReference>
<feature type="region of interest" description="Disordered" evidence="7">
    <location>
        <begin position="135"/>
        <end position="184"/>
    </location>
</feature>
<dbReference type="PROSITE" id="PS00046">
    <property type="entry name" value="HISTONE_H2A"/>
    <property type="match status" value="1"/>
</dbReference>
<feature type="domain" description="Transcription factor CBF/NF-Y/archaeal histone" evidence="8">
    <location>
        <begin position="38"/>
        <end position="105"/>
    </location>
</feature>
<dbReference type="EMBL" id="MPUH01000768">
    <property type="protein sequence ID" value="OMJ74189.1"/>
    <property type="molecule type" value="Genomic_DNA"/>
</dbReference>
<dbReference type="AlphaFoldDB" id="A0A1R2BBN9"/>
<evidence type="ECO:0000256" key="7">
    <source>
        <dbReference type="SAM" id="MobiDB-lite"/>
    </source>
</evidence>
<dbReference type="InterPro" id="IPR009072">
    <property type="entry name" value="Histone-fold"/>
</dbReference>
<protein>
    <recommendedName>
        <fullName evidence="6">Histone H2A</fullName>
    </recommendedName>
</protein>
<dbReference type="GO" id="GO:0003677">
    <property type="term" value="F:DNA binding"/>
    <property type="evidence" value="ECO:0007669"/>
    <property type="project" value="UniProtKB-KW"/>
</dbReference>
<dbReference type="GO" id="GO:0030527">
    <property type="term" value="F:structural constituent of chromatin"/>
    <property type="evidence" value="ECO:0007669"/>
    <property type="project" value="InterPro"/>
</dbReference>
<comment type="caution">
    <text evidence="9">The sequence shown here is derived from an EMBL/GenBank/DDBJ whole genome shotgun (WGS) entry which is preliminary data.</text>
</comment>
<dbReference type="PANTHER" id="PTHR23430">
    <property type="entry name" value="HISTONE H2A"/>
    <property type="match status" value="1"/>
</dbReference>
<name>A0A1R2BBN9_9CILI</name>
<evidence type="ECO:0000256" key="4">
    <source>
        <dbReference type="ARBA" id="ARBA00022454"/>
    </source>
</evidence>
<evidence type="ECO:0000313" key="9">
    <source>
        <dbReference type="EMBL" id="OMJ74189.1"/>
    </source>
</evidence>
<dbReference type="CDD" id="cd00074">
    <property type="entry name" value="HFD_H2A"/>
    <property type="match status" value="1"/>
</dbReference>
<dbReference type="OrthoDB" id="6412308at2759"/>
<dbReference type="Proteomes" id="UP000187209">
    <property type="component" value="Unassembled WGS sequence"/>
</dbReference>
<feature type="region of interest" description="Disordered" evidence="7">
    <location>
        <begin position="1"/>
        <end position="23"/>
    </location>
</feature>
<dbReference type="GO" id="GO:0046982">
    <property type="term" value="F:protein heterodimerization activity"/>
    <property type="evidence" value="ECO:0007669"/>
    <property type="project" value="InterPro"/>
</dbReference>
<gene>
    <name evidence="9" type="ORF">SteCoe_26943</name>
</gene>
<evidence type="ECO:0000313" key="10">
    <source>
        <dbReference type="Proteomes" id="UP000187209"/>
    </source>
</evidence>
<sequence>MPAKKEETKKKSATQAILESDEEKTSRVLKSKKAGLIFPVGRVLRIMKQRRYADRISPNCAVSICAVLEYLTTEILDIAGERTLSTESDVASKKMIKPRHICLAVKGDFEMIKAIGPDVIIPMGGVIPHIEDAIKQRKRNKRPRSSAVEKMKDAEAEDDEDDSEAGEENESVEDESIEDDEDEE</sequence>
<proteinExistence type="inferred from homology"/>
<feature type="compositionally biased region" description="Acidic residues" evidence="7">
    <location>
        <begin position="155"/>
        <end position="184"/>
    </location>
</feature>
<evidence type="ECO:0000256" key="1">
    <source>
        <dbReference type="ARBA" id="ARBA00004123"/>
    </source>
</evidence>
<evidence type="ECO:0000259" key="8">
    <source>
        <dbReference type="Pfam" id="PF00808"/>
    </source>
</evidence>
<dbReference type="Pfam" id="PF00808">
    <property type="entry name" value="CBFD_NFYB_HMF"/>
    <property type="match status" value="1"/>
</dbReference>
<keyword evidence="6" id="KW-0238">DNA-binding</keyword>
<reference evidence="9 10" key="1">
    <citation type="submission" date="2016-11" db="EMBL/GenBank/DDBJ databases">
        <title>The macronuclear genome of Stentor coeruleus: a giant cell with tiny introns.</title>
        <authorList>
            <person name="Slabodnick M."/>
            <person name="Ruby J.G."/>
            <person name="Reiff S.B."/>
            <person name="Swart E.C."/>
            <person name="Gosai S."/>
            <person name="Prabakaran S."/>
            <person name="Witkowska E."/>
            <person name="Larue G.E."/>
            <person name="Fisher S."/>
            <person name="Freeman R.M."/>
            <person name="Gunawardena J."/>
            <person name="Chu W."/>
            <person name="Stover N.A."/>
            <person name="Gregory B.D."/>
            <person name="Nowacki M."/>
            <person name="Derisi J."/>
            <person name="Roy S.W."/>
            <person name="Marshall W.F."/>
            <person name="Sood P."/>
        </authorList>
    </citation>
    <scope>NUCLEOTIDE SEQUENCE [LARGE SCALE GENOMIC DNA]</scope>
    <source>
        <strain evidence="9">WM001</strain>
    </source>
</reference>
<dbReference type="PRINTS" id="PR00620">
    <property type="entry name" value="HISTONEH2A"/>
</dbReference>
<keyword evidence="5 6" id="KW-0539">Nucleus</keyword>
<comment type="subunit">
    <text evidence="6">The nucleosome is a histone octamer containing two molecules each of H2A, H2B, H3 and H4 assembled in one H3-H4 heterotetramer and two H2A-H2B heterodimers. The octamer wraps approximately 147 bp of DNA.</text>
</comment>
<dbReference type="Gene3D" id="1.10.20.10">
    <property type="entry name" value="Histone, subunit A"/>
    <property type="match status" value="1"/>
</dbReference>
<dbReference type="InterPro" id="IPR032458">
    <property type="entry name" value="Histone_H2A_CS"/>
</dbReference>
<feature type="compositionally biased region" description="Basic and acidic residues" evidence="7">
    <location>
        <begin position="1"/>
        <end position="10"/>
    </location>
</feature>
<keyword evidence="10" id="KW-1185">Reference proteome</keyword>
<keyword evidence="6" id="KW-0544">Nucleosome core</keyword>
<dbReference type="InterPro" id="IPR003958">
    <property type="entry name" value="CBFA_NFYB_domain"/>
</dbReference>